<name>A0AAQ1JVU7_9BURK</name>
<evidence type="ECO:0000313" key="2">
    <source>
        <dbReference type="EMBL" id="PXX19170.1"/>
    </source>
</evidence>
<reference evidence="3 4" key="1">
    <citation type="submission" date="2016-10" db="EMBL/GenBank/DDBJ databases">
        <authorList>
            <person name="Varghese N."/>
            <person name="Submissions S."/>
        </authorList>
    </citation>
    <scope>NUCLEOTIDE SEQUENCE [LARGE SCALE GENOMIC DNA]</scope>
    <source>
        <strain evidence="3 4">LMG 22274</strain>
    </source>
</reference>
<gene>
    <name evidence="2" type="ORF">C7400_103161</name>
    <name evidence="3" type="ORF">SAMN05216550_112184</name>
</gene>
<evidence type="ECO:0000313" key="3">
    <source>
        <dbReference type="EMBL" id="SEJ99441.1"/>
    </source>
</evidence>
<evidence type="ECO:0000313" key="5">
    <source>
        <dbReference type="Proteomes" id="UP000247515"/>
    </source>
</evidence>
<dbReference type="EMBL" id="QJJV01000003">
    <property type="protein sequence ID" value="PXX19170.1"/>
    <property type="molecule type" value="Genomic_DNA"/>
</dbReference>
<dbReference type="Proteomes" id="UP000247515">
    <property type="component" value="Unassembled WGS sequence"/>
</dbReference>
<dbReference type="EMBL" id="FNZM01000012">
    <property type="protein sequence ID" value="SEJ99441.1"/>
    <property type="molecule type" value="Genomic_DNA"/>
</dbReference>
<proteinExistence type="predicted"/>
<keyword evidence="5" id="KW-1185">Reference proteome</keyword>
<comment type="caution">
    <text evidence="3">The sequence shown here is derived from an EMBL/GenBank/DDBJ whole genome shotgun (WGS) entry which is preliminary data.</text>
</comment>
<dbReference type="Proteomes" id="UP000183529">
    <property type="component" value="Unassembled WGS sequence"/>
</dbReference>
<evidence type="ECO:0000313" key="4">
    <source>
        <dbReference type="Proteomes" id="UP000183529"/>
    </source>
</evidence>
<dbReference type="Pfam" id="PF11278">
    <property type="entry name" value="DUF3079"/>
    <property type="match status" value="1"/>
</dbReference>
<dbReference type="AlphaFoldDB" id="A0AAQ1JVU7"/>
<evidence type="ECO:0000256" key="1">
    <source>
        <dbReference type="SAM" id="MobiDB-lite"/>
    </source>
</evidence>
<sequence length="93" mass="10447">MQADYIDFYIVWIVSRTVMARKFPLHPSHPERVCWGCDRYCPAASLSCGNGSSRTQHPVELLGDDWLEYGDWGFDTSDESPASPSTFEAAASR</sequence>
<protein>
    <recommendedName>
        <fullName evidence="6">DUF3079 domain-containing protein</fullName>
    </recommendedName>
</protein>
<evidence type="ECO:0008006" key="6">
    <source>
        <dbReference type="Google" id="ProtNLM"/>
    </source>
</evidence>
<dbReference type="InterPro" id="IPR021430">
    <property type="entry name" value="DUF3079"/>
</dbReference>
<reference evidence="2 5" key="2">
    <citation type="submission" date="2018-05" db="EMBL/GenBank/DDBJ databases">
        <title>Genomic Encyclopedia of Type Strains, Phase IV (KMG-V): Genome sequencing to study the core and pangenomes of soil and plant-associated prokaryotes.</title>
        <authorList>
            <person name="Whitman W."/>
        </authorList>
    </citation>
    <scope>NUCLEOTIDE SEQUENCE [LARGE SCALE GENOMIC DNA]</scope>
    <source>
        <strain evidence="2 5">SIr-6563</strain>
    </source>
</reference>
<organism evidence="3 4">
    <name type="scientific">Paraburkholderia tropica</name>
    <dbReference type="NCBI Taxonomy" id="92647"/>
    <lineage>
        <taxon>Bacteria</taxon>
        <taxon>Pseudomonadati</taxon>
        <taxon>Pseudomonadota</taxon>
        <taxon>Betaproteobacteria</taxon>
        <taxon>Burkholderiales</taxon>
        <taxon>Burkholderiaceae</taxon>
        <taxon>Paraburkholderia</taxon>
    </lineage>
</organism>
<feature type="region of interest" description="Disordered" evidence="1">
    <location>
        <begin position="74"/>
        <end position="93"/>
    </location>
</feature>
<accession>A0AAQ1JVU7</accession>